<sequence>MEKFDYKPINLSENTIRILRLHSGKYYDEIKCELIEIPLDQEKIISYDALSYTWGDQPVQEPIVLDKKEALVTRNLDEALRCIRLDDKDKYLWVDALCINQTNDEEKSHQVARMRFIYQSAEETIIWLGPSNPDTVLLMEFATKLNKRGHEKDKYSWPSVWESMEREWNEINIGPGDPRLIGLQNMLNRTWFRRVWIIQEVAMANSAKFRCGQNFIPAKVFAMLPELMGESVDPHVQAVLDVIPGPFRRQSNSWWSRDRKLETLLAKFRSSESSDPRDFVYALLGMTSDFDDGSIISPNYKLSVEDMIQNVVWALLFNEVLDPSKYKLPTWNKEQFLDSLPNLYDTVLQWAISESQLPVLVRFEGCTREVGFRDRLPLHSLIEANPTSDVIEAFLTLANPNINELDKKGRTPLQLAMDQRQVSVVEVLLSHEHIDVNHIDRRGRTPLLSALSFDRFTNAQMLLQHKNVETSHFSGPDLELFREAASSKDFVAFEALRAMYCDANTSHPAGKKRREREALVRASAVGHLPAMRMLLNGRAPTDLRHLASEAPRKKGRYSKCLNVDGLELLLQNGALVDAVDHNGQTALMLAIEFHNPKVVELLLKHGADVNKKTARGTTAMCCGLYSADRSLADLLLKHGADLKCAANAIHNSELWTALKKHNLGLAKRLLDHGVDVDNRNCEGETFLSYIARMGKWDIFQFLLSAGAKLDHVAHNSLVPLLAFSFENNYYCHWQSMGPEATKVDQNIRWNPQAIMALSMCATNVQKKHYEAKTVISTIMTAEFPSILAILQSEDYMRDWKTLDIDLLQRVGRQVSHSRDLKYNSEITLGDFGNQRLLTLQSLLSYNANTEVRDTRGEALLWMAVCRAHRDVVKLFLEHGADVEVADKIYGMSPLWVAALLGFHDIILLLLEKGANMERRCLKAQTPLCVAAEKGCKEAVQVLLAHGADLFAKDGQGRVPLELARENGHQDVVRILSCT</sequence>
<feature type="repeat" description="ANK" evidence="1">
    <location>
        <begin position="682"/>
        <end position="714"/>
    </location>
</feature>
<keyword evidence="4" id="KW-1185">Reference proteome</keyword>
<feature type="repeat" description="ANK" evidence="1">
    <location>
        <begin position="582"/>
        <end position="614"/>
    </location>
</feature>
<feature type="repeat" description="ANK" evidence="1">
    <location>
        <begin position="408"/>
        <end position="431"/>
    </location>
</feature>
<evidence type="ECO:0000259" key="2">
    <source>
        <dbReference type="Pfam" id="PF06985"/>
    </source>
</evidence>
<dbReference type="Pfam" id="PF06985">
    <property type="entry name" value="HET"/>
    <property type="match status" value="1"/>
</dbReference>
<dbReference type="SMART" id="SM00248">
    <property type="entry name" value="ANK"/>
    <property type="match status" value="11"/>
</dbReference>
<dbReference type="PANTHER" id="PTHR24118">
    <property type="entry name" value="POTE ANKYRIN DOMAIN"/>
    <property type="match status" value="1"/>
</dbReference>
<protein>
    <recommendedName>
        <fullName evidence="2">Heterokaryon incompatibility domain-containing protein</fullName>
    </recommendedName>
</protein>
<accession>A0A9W8YPQ0</accession>
<evidence type="ECO:0000313" key="4">
    <source>
        <dbReference type="Proteomes" id="UP001140453"/>
    </source>
</evidence>
<dbReference type="InterPro" id="IPR036770">
    <property type="entry name" value="Ankyrin_rpt-contain_sf"/>
</dbReference>
<reference evidence="3" key="1">
    <citation type="submission" date="2022-10" db="EMBL/GenBank/DDBJ databases">
        <title>Tapping the CABI collections for fungal endophytes: first genome assemblies for Collariella, Neodidymelliopsis, Ascochyta clinopodiicola, Didymella pomorum, Didymosphaeria variabile, Neocosmospora piperis and Neocucurbitaria cava.</title>
        <authorList>
            <person name="Hill R."/>
        </authorList>
    </citation>
    <scope>NUCLEOTIDE SEQUENCE</scope>
    <source>
        <strain evidence="3">IMI 355082</strain>
    </source>
</reference>
<evidence type="ECO:0000256" key="1">
    <source>
        <dbReference type="PROSITE-ProRule" id="PRU00023"/>
    </source>
</evidence>
<keyword evidence="1" id="KW-0040">ANK repeat</keyword>
<feature type="domain" description="Heterokaryon incompatibility" evidence="2">
    <location>
        <begin position="47"/>
        <end position="200"/>
    </location>
</feature>
<dbReference type="Pfam" id="PF12796">
    <property type="entry name" value="Ank_2"/>
    <property type="match status" value="4"/>
</dbReference>
<gene>
    <name evidence="3" type="ORF">N0V93_008738</name>
</gene>
<name>A0A9W8YPQ0_9PEZI</name>
<dbReference type="Gene3D" id="1.25.40.20">
    <property type="entry name" value="Ankyrin repeat-containing domain"/>
    <property type="match status" value="3"/>
</dbReference>
<dbReference type="PANTHER" id="PTHR24118:SF99">
    <property type="entry name" value="POTE ANKYRIN DOMAIN FAMILY MEMBER 3C-RELATED"/>
    <property type="match status" value="1"/>
</dbReference>
<dbReference type="AlphaFoldDB" id="A0A9W8YPQ0"/>
<feature type="repeat" description="ANK" evidence="1">
    <location>
        <begin position="922"/>
        <end position="954"/>
    </location>
</feature>
<dbReference type="SUPFAM" id="SSF48403">
    <property type="entry name" value="Ankyrin repeat"/>
    <property type="match status" value="2"/>
</dbReference>
<dbReference type="InterPro" id="IPR010730">
    <property type="entry name" value="HET"/>
</dbReference>
<organism evidence="3 4">
    <name type="scientific">Gnomoniopsis smithogilvyi</name>
    <dbReference type="NCBI Taxonomy" id="1191159"/>
    <lineage>
        <taxon>Eukaryota</taxon>
        <taxon>Fungi</taxon>
        <taxon>Dikarya</taxon>
        <taxon>Ascomycota</taxon>
        <taxon>Pezizomycotina</taxon>
        <taxon>Sordariomycetes</taxon>
        <taxon>Sordariomycetidae</taxon>
        <taxon>Diaporthales</taxon>
        <taxon>Gnomoniaceae</taxon>
        <taxon>Gnomoniopsis</taxon>
    </lineage>
</organism>
<comment type="caution">
    <text evidence="3">The sequence shown here is derived from an EMBL/GenBank/DDBJ whole genome shotgun (WGS) entry which is preliminary data.</text>
</comment>
<feature type="repeat" description="ANK" evidence="1">
    <location>
        <begin position="889"/>
        <end position="921"/>
    </location>
</feature>
<feature type="repeat" description="ANK" evidence="1">
    <location>
        <begin position="855"/>
        <end position="887"/>
    </location>
</feature>
<dbReference type="PROSITE" id="PS50297">
    <property type="entry name" value="ANK_REP_REGION"/>
    <property type="match status" value="5"/>
</dbReference>
<dbReference type="OrthoDB" id="3477286at2759"/>
<dbReference type="PROSITE" id="PS50088">
    <property type="entry name" value="ANK_REPEAT"/>
    <property type="match status" value="6"/>
</dbReference>
<dbReference type="PRINTS" id="PR01415">
    <property type="entry name" value="ANKYRIN"/>
</dbReference>
<evidence type="ECO:0000313" key="3">
    <source>
        <dbReference type="EMBL" id="KAJ4388133.1"/>
    </source>
</evidence>
<dbReference type="Proteomes" id="UP001140453">
    <property type="component" value="Unassembled WGS sequence"/>
</dbReference>
<dbReference type="InterPro" id="IPR002110">
    <property type="entry name" value="Ankyrin_rpt"/>
</dbReference>
<dbReference type="EMBL" id="JAPEVB010000005">
    <property type="protein sequence ID" value="KAJ4388133.1"/>
    <property type="molecule type" value="Genomic_DNA"/>
</dbReference>
<proteinExistence type="predicted"/>